<reference evidence="5" key="2">
    <citation type="submission" date="2014-06" db="EMBL/GenBank/DDBJ databases">
        <title>Draft genome sequence of Clostridium ramosum(DSM 1402).</title>
        <authorList>
            <person name="Sudarsanam P."/>
            <person name="Ley R."/>
            <person name="Guruge J."/>
            <person name="Turnbaugh P.J."/>
            <person name="Mahowald M."/>
            <person name="Liep D."/>
            <person name="Gordon J."/>
        </authorList>
    </citation>
    <scope>NUCLEOTIDE SEQUENCE</scope>
    <source>
        <strain evidence="5">DSM 1402</strain>
    </source>
</reference>
<dbReference type="Proteomes" id="UP000005798">
    <property type="component" value="Unassembled WGS sequence"/>
</dbReference>
<keyword evidence="2" id="KW-0812">Transmembrane</keyword>
<dbReference type="Gene3D" id="3.40.630.190">
    <property type="entry name" value="LCP protein"/>
    <property type="match status" value="1"/>
</dbReference>
<name>B0N8Z1_9FIRM</name>
<dbReference type="InterPro" id="IPR004474">
    <property type="entry name" value="LytR_CpsA_psr"/>
</dbReference>
<proteinExistence type="inferred from homology"/>
<organism evidence="5 6">
    <name type="scientific">Thomasclavelia ramosa DSM 1402</name>
    <dbReference type="NCBI Taxonomy" id="445974"/>
    <lineage>
        <taxon>Bacteria</taxon>
        <taxon>Bacillati</taxon>
        <taxon>Bacillota</taxon>
        <taxon>Erysipelotrichia</taxon>
        <taxon>Erysipelotrichales</taxon>
        <taxon>Coprobacillaceae</taxon>
        <taxon>Thomasclavelia</taxon>
    </lineage>
</organism>
<feature type="transmembrane region" description="Helical" evidence="2">
    <location>
        <begin position="92"/>
        <end position="109"/>
    </location>
</feature>
<dbReference type="eggNOG" id="COG1316">
    <property type="taxonomic scope" value="Bacteria"/>
</dbReference>
<dbReference type="Pfam" id="PF09084">
    <property type="entry name" value="NMT1"/>
    <property type="match status" value="1"/>
</dbReference>
<dbReference type="HOGENOM" id="CLU_016455_9_2_9"/>
<protein>
    <submittedName>
        <fullName evidence="5">Cell envelope-like function transcriptional attenuator common domain protein</fullName>
    </submittedName>
</protein>
<dbReference type="Gene3D" id="3.40.190.10">
    <property type="entry name" value="Periplasmic binding protein-like II"/>
    <property type="match status" value="1"/>
</dbReference>
<dbReference type="Pfam" id="PF03816">
    <property type="entry name" value="LytR_cpsA_psr"/>
    <property type="match status" value="1"/>
</dbReference>
<comment type="similarity">
    <text evidence="1">Belongs to the LytR/CpsA/Psr (LCP) family.</text>
</comment>
<evidence type="ECO:0000259" key="4">
    <source>
        <dbReference type="Pfam" id="PF09084"/>
    </source>
</evidence>
<dbReference type="PANTHER" id="PTHR33392">
    <property type="entry name" value="POLYISOPRENYL-TEICHOIC ACID--PEPTIDOGLYCAN TEICHOIC ACID TRANSFERASE TAGU"/>
    <property type="match status" value="1"/>
</dbReference>
<dbReference type="InterPro" id="IPR015168">
    <property type="entry name" value="SsuA/THI5"/>
</dbReference>
<comment type="caution">
    <text evidence="5">The sequence shown here is derived from an EMBL/GenBank/DDBJ whole genome shotgun (WGS) entry which is preliminary data.</text>
</comment>
<evidence type="ECO:0000256" key="1">
    <source>
        <dbReference type="ARBA" id="ARBA00006068"/>
    </source>
</evidence>
<accession>B0N8Z1</accession>
<evidence type="ECO:0000256" key="2">
    <source>
        <dbReference type="SAM" id="Phobius"/>
    </source>
</evidence>
<keyword evidence="6" id="KW-1185">Reference proteome</keyword>
<dbReference type="AlphaFoldDB" id="B0N8Z1"/>
<feature type="domain" description="Cell envelope-related transcriptional attenuator" evidence="3">
    <location>
        <begin position="263"/>
        <end position="406"/>
    </location>
</feature>
<dbReference type="NCBIfam" id="TIGR00350">
    <property type="entry name" value="lytR_cpsA_psr"/>
    <property type="match status" value="1"/>
</dbReference>
<evidence type="ECO:0000259" key="3">
    <source>
        <dbReference type="Pfam" id="PF03816"/>
    </source>
</evidence>
<feature type="transmembrane region" description="Helical" evidence="2">
    <location>
        <begin position="21"/>
        <end position="41"/>
    </location>
</feature>
<keyword evidence="2" id="KW-0472">Membrane</keyword>
<dbReference type="EMBL" id="ABFX02000013">
    <property type="protein sequence ID" value="EDS17148.1"/>
    <property type="molecule type" value="Genomic_DNA"/>
</dbReference>
<gene>
    <name evidence="5" type="ORF">CLORAM_03122</name>
</gene>
<dbReference type="SUPFAM" id="SSF53850">
    <property type="entry name" value="Periplasmic binding protein-like II"/>
    <property type="match status" value="1"/>
</dbReference>
<evidence type="ECO:0000313" key="5">
    <source>
        <dbReference type="EMBL" id="EDS17148.1"/>
    </source>
</evidence>
<keyword evidence="2" id="KW-1133">Transmembrane helix</keyword>
<evidence type="ECO:0000313" key="6">
    <source>
        <dbReference type="Proteomes" id="UP000005798"/>
    </source>
</evidence>
<reference evidence="5" key="1">
    <citation type="submission" date="2007-11" db="EMBL/GenBank/DDBJ databases">
        <authorList>
            <person name="Fulton L."/>
            <person name="Clifton S."/>
            <person name="Fulton B."/>
            <person name="Xu J."/>
            <person name="Minx P."/>
            <person name="Pepin K.H."/>
            <person name="Johnson M."/>
            <person name="Thiruvilangam P."/>
            <person name="Bhonagiri V."/>
            <person name="Nash W.E."/>
            <person name="Mardis E.R."/>
            <person name="Wilson R.K."/>
        </authorList>
    </citation>
    <scope>NUCLEOTIDE SEQUENCE [LARGE SCALE GENOMIC DNA]</scope>
    <source>
        <strain evidence="5">DSM 1402</strain>
    </source>
</reference>
<feature type="domain" description="SsuA/THI5-like" evidence="4">
    <location>
        <begin position="124"/>
        <end position="209"/>
    </location>
</feature>
<sequence length="510" mass="57030">MIGKTVIVGSKNMKEKILKFITSKFFVLGIQLLATIAVVYFTFKLDLVPTKYLIAGIVVLALLLAGFFGIIYSSEQKIKKGLSSKRGIVTKIISLLTSIILIAGCTYISRGNNFIENVSNATGQEYVVSVISLKNGKITKLKDLDSSKKIGVSYEKDTVTIAEALKDLDTEIGDHEYTKYDNYASLADALYEGKVDAIVVGEQYRTMLQTNHEEFNDVTKVLKSYAYDAKMEVTTKQTDVTENAFSIYVTGIDVYGSLKTVSRSDVNLIVTVNPKTKQILMTSIPRDCQINLHKNGKMDKLTHTGIYGTSETINTIQDLLEMKINYFARTNFSGMTNIVDALGGITVNSSEAFETLHGNYQISEGLNEMDGDKALCFVRERKRLKRGDFARGENQQKVLKAMLDKAMSPKIITNFNNILSAVEGCFETDMSDKEIKSLINMQLNDMADWKIINVQIEGEYQLMDDTFSMKGTNSDVMIPFESHIERVRELINKVEEGKEIKDSELKGLTH</sequence>
<dbReference type="InterPro" id="IPR050922">
    <property type="entry name" value="LytR/CpsA/Psr_CW_biosynth"/>
</dbReference>
<feature type="transmembrane region" description="Helical" evidence="2">
    <location>
        <begin position="53"/>
        <end position="72"/>
    </location>
</feature>
<dbReference type="PANTHER" id="PTHR33392:SF6">
    <property type="entry name" value="POLYISOPRENYL-TEICHOIC ACID--PEPTIDOGLYCAN TEICHOIC ACID TRANSFERASE TAGU"/>
    <property type="match status" value="1"/>
</dbReference>